<dbReference type="InterPro" id="IPR014710">
    <property type="entry name" value="RmlC-like_jellyroll"/>
</dbReference>
<feature type="domain" description="IprA winged helix-turn-helix" evidence="1">
    <location>
        <begin position="137"/>
        <end position="201"/>
    </location>
</feature>
<dbReference type="Gene3D" id="2.60.120.10">
    <property type="entry name" value="Jelly Rolls"/>
    <property type="match status" value="1"/>
</dbReference>
<dbReference type="EMBL" id="JAUEQX010000036">
    <property type="protein sequence ID" value="MDW3780416.1"/>
    <property type="molecule type" value="Genomic_DNA"/>
</dbReference>
<sequence>MNIKPIKHIQNIIDYASPYSSSLLVPRGEVLDYMSDNIQHCYFLLEGSITLNRRWDGMVLNSQQYPFISGVSHQLSCGDNLYVRTAESSRLCKMPLERFNLLIEKYALWESFCYLLIYTTSSIYEQCSAVSQMSSSEIVMYHLRQLMLEPSRIRNSMTAAGYIMDKTLLSRSGIMRILKQLREAKYIILERGILVGINHLPTKD</sequence>
<dbReference type="Proteomes" id="UP001276300">
    <property type="component" value="Unassembled WGS sequence"/>
</dbReference>
<dbReference type="Pfam" id="PF15977">
    <property type="entry name" value="HTH_46"/>
    <property type="match status" value="1"/>
</dbReference>
<proteinExistence type="predicted"/>
<evidence type="ECO:0000313" key="2">
    <source>
        <dbReference type="EMBL" id="MDW3780416.1"/>
    </source>
</evidence>
<evidence type="ECO:0000259" key="1">
    <source>
        <dbReference type="Pfam" id="PF15977"/>
    </source>
</evidence>
<dbReference type="SUPFAM" id="SSF51206">
    <property type="entry name" value="cAMP-binding domain-like"/>
    <property type="match status" value="1"/>
</dbReference>
<accession>A0AAW9CDU6</accession>
<name>A0AAW9CDU6_KLUCR</name>
<organism evidence="2 3">
    <name type="scientific">Kluyvera cryocrescens</name>
    <name type="common">Kluyvera citrophila</name>
    <dbReference type="NCBI Taxonomy" id="580"/>
    <lineage>
        <taxon>Bacteria</taxon>
        <taxon>Pseudomonadati</taxon>
        <taxon>Pseudomonadota</taxon>
        <taxon>Gammaproteobacteria</taxon>
        <taxon>Enterobacterales</taxon>
        <taxon>Enterobacteriaceae</taxon>
        <taxon>Kluyvera</taxon>
    </lineage>
</organism>
<dbReference type="AlphaFoldDB" id="A0AAW9CDU6"/>
<evidence type="ECO:0000313" key="3">
    <source>
        <dbReference type="Proteomes" id="UP001276300"/>
    </source>
</evidence>
<dbReference type="InterPro" id="IPR018490">
    <property type="entry name" value="cNMP-bd_dom_sf"/>
</dbReference>
<comment type="caution">
    <text evidence="2">The sequence shown here is derived from an EMBL/GenBank/DDBJ whole genome shotgun (WGS) entry which is preliminary data.</text>
</comment>
<protein>
    <submittedName>
        <fullName evidence="2">Helix-turn-helix domain-containing protein</fullName>
    </submittedName>
</protein>
<reference evidence="2" key="1">
    <citation type="journal article" date="2023" name="J Glob Antimicrob Resist">
        <title>Emergence of NDM-1 and KPC-3 carbapenemases in Kluyvera cryocrescens: Investigating genetic heterogeneity and acquisition routes of blaNDM-1 in Enterobacterales species in Portugal.</title>
        <authorList>
            <person name="Loiodice M."/>
            <person name="Ribeiro M."/>
            <person name="Peixe L."/>
            <person name="Novais A."/>
        </authorList>
    </citation>
    <scope>NUCLEOTIDE SEQUENCE</scope>
    <source>
        <strain evidence="2">K629</strain>
    </source>
</reference>
<dbReference type="RefSeq" id="WP_318243401.1">
    <property type="nucleotide sequence ID" value="NZ_JAMWIK010000001.1"/>
</dbReference>
<gene>
    <name evidence="2" type="ORF">QWU01_26860</name>
</gene>
<dbReference type="InterPro" id="IPR041687">
    <property type="entry name" value="HTH_46"/>
</dbReference>